<dbReference type="InterPro" id="IPR050409">
    <property type="entry name" value="E3_ubiq-protein_ligase"/>
</dbReference>
<evidence type="ECO:0000259" key="12">
    <source>
        <dbReference type="PROSITE" id="PS50004"/>
    </source>
</evidence>
<organism evidence="15">
    <name type="scientific">Capitella teleta</name>
    <name type="common">Polychaete worm</name>
    <dbReference type="NCBI Taxonomy" id="283909"/>
    <lineage>
        <taxon>Eukaryota</taxon>
        <taxon>Metazoa</taxon>
        <taxon>Spiralia</taxon>
        <taxon>Lophotrochozoa</taxon>
        <taxon>Annelida</taxon>
        <taxon>Polychaeta</taxon>
        <taxon>Sedentaria</taxon>
        <taxon>Scolecida</taxon>
        <taxon>Capitellidae</taxon>
        <taxon>Capitella</taxon>
    </lineage>
</organism>
<dbReference type="InterPro" id="IPR024928">
    <property type="entry name" value="E3_ub_ligase_SMURF1"/>
</dbReference>
<feature type="region of interest" description="Disordered" evidence="11">
    <location>
        <begin position="279"/>
        <end position="330"/>
    </location>
</feature>
<feature type="compositionally biased region" description="Basic and acidic residues" evidence="11">
    <location>
        <begin position="44"/>
        <end position="54"/>
    </location>
</feature>
<dbReference type="HOGENOM" id="CLU_002173_0_3_1"/>
<dbReference type="GO" id="GO:0016567">
    <property type="term" value="P:protein ubiquitination"/>
    <property type="evidence" value="ECO:0007669"/>
    <property type="project" value="UniProtKB-UniPathway"/>
</dbReference>
<dbReference type="GO" id="GO:0048814">
    <property type="term" value="P:regulation of dendrite morphogenesis"/>
    <property type="evidence" value="ECO:0007669"/>
    <property type="project" value="TreeGrafter"/>
</dbReference>
<dbReference type="CDD" id="cd00201">
    <property type="entry name" value="WW"/>
    <property type="match status" value="4"/>
</dbReference>
<dbReference type="CDD" id="cd04033">
    <property type="entry name" value="C2_NEDD4_NEDD4L"/>
    <property type="match status" value="1"/>
</dbReference>
<gene>
    <name evidence="15" type="ORF">CAPTEDRAFT_220633</name>
</gene>
<reference evidence="16" key="3">
    <citation type="submission" date="2015-06" db="UniProtKB">
        <authorList>
            <consortium name="EnsemblMetazoa"/>
        </authorList>
    </citation>
    <scope>IDENTIFICATION</scope>
</reference>
<dbReference type="FunFam" id="3.30.2410.10:FF:000001">
    <property type="entry name" value="E3 ubiquitin-protein ligase NEDD4-like"/>
    <property type="match status" value="1"/>
</dbReference>
<feature type="compositionally biased region" description="Polar residues" evidence="11">
    <location>
        <begin position="426"/>
        <end position="441"/>
    </location>
</feature>
<dbReference type="InterPro" id="IPR035892">
    <property type="entry name" value="C2_domain_sf"/>
</dbReference>
<feature type="domain" description="HECT" evidence="14">
    <location>
        <begin position="634"/>
        <end position="968"/>
    </location>
</feature>
<keyword evidence="6" id="KW-0808">Transferase</keyword>
<comment type="catalytic activity">
    <reaction evidence="1">
        <text>S-ubiquitinyl-[E2 ubiquitin-conjugating enzyme]-L-cysteine + [acceptor protein]-L-lysine = [E2 ubiquitin-conjugating enzyme]-L-cysteine + N(6)-ubiquitinyl-[acceptor protein]-L-lysine.</text>
        <dbReference type="EC" id="2.3.2.26"/>
    </reaction>
</comment>
<feature type="active site" description="Glycyl thioester intermediate" evidence="9 10">
    <location>
        <position position="936"/>
    </location>
</feature>
<evidence type="ECO:0000313" key="15">
    <source>
        <dbReference type="EMBL" id="ELT89361.1"/>
    </source>
</evidence>
<dbReference type="InterPro" id="IPR001202">
    <property type="entry name" value="WW_dom"/>
</dbReference>
<dbReference type="GO" id="GO:0005737">
    <property type="term" value="C:cytoplasm"/>
    <property type="evidence" value="ECO:0007669"/>
    <property type="project" value="UniProtKB-SubCell"/>
</dbReference>
<dbReference type="AlphaFoldDB" id="R7TE77"/>
<dbReference type="InterPro" id="IPR000008">
    <property type="entry name" value="C2_dom"/>
</dbReference>
<dbReference type="Gene3D" id="2.20.70.10">
    <property type="match status" value="3"/>
</dbReference>
<keyword evidence="17" id="KW-1185">Reference proteome</keyword>
<evidence type="ECO:0000256" key="7">
    <source>
        <dbReference type="ARBA" id="ARBA00022737"/>
    </source>
</evidence>
<dbReference type="FunFam" id="3.90.1750.10:FF:000001">
    <property type="entry name" value="E3 ubiquitin-protein ligase NEDD4-like"/>
    <property type="match status" value="1"/>
</dbReference>
<feature type="compositionally biased region" description="Low complexity" evidence="11">
    <location>
        <begin position="446"/>
        <end position="459"/>
    </location>
</feature>
<dbReference type="GO" id="GO:0019871">
    <property type="term" value="F:sodium channel inhibitor activity"/>
    <property type="evidence" value="ECO:0007669"/>
    <property type="project" value="TreeGrafter"/>
</dbReference>
<evidence type="ECO:0000256" key="6">
    <source>
        <dbReference type="ARBA" id="ARBA00022679"/>
    </source>
</evidence>
<evidence type="ECO:0000313" key="17">
    <source>
        <dbReference type="Proteomes" id="UP000014760"/>
    </source>
</evidence>
<dbReference type="Proteomes" id="UP000014760">
    <property type="component" value="Unassembled WGS sequence"/>
</dbReference>
<dbReference type="UniPathway" id="UPA00143"/>
<dbReference type="Pfam" id="PF00632">
    <property type="entry name" value="HECT"/>
    <property type="match status" value="1"/>
</dbReference>
<dbReference type="PROSITE" id="PS50004">
    <property type="entry name" value="C2"/>
    <property type="match status" value="1"/>
</dbReference>
<dbReference type="EMBL" id="KB311409">
    <property type="protein sequence ID" value="ELT89361.1"/>
    <property type="molecule type" value="Genomic_DNA"/>
</dbReference>
<dbReference type="SMART" id="SM00119">
    <property type="entry name" value="HECTc"/>
    <property type="match status" value="1"/>
</dbReference>
<dbReference type="GO" id="GO:0051049">
    <property type="term" value="P:regulation of transport"/>
    <property type="evidence" value="ECO:0007669"/>
    <property type="project" value="UniProtKB-ARBA"/>
</dbReference>
<sequence length="969" mass="111963">MATARGCSVEEVWSPSLGVYFSVLLVWPEASVLQNGVNVLHERGECGGKQDRDPWRHHRPRQERHHWTETRKRQTTKEDRSRSISRYSCDSSLTLQVLQLLPLGDPPGTTRLLRVRVIAGVHLAKKDIFGASDPYVRIILYRGKRDSGQIDAVNTRTIKKSLNPKWDQEFIFRVNPRDNKLLFEVFDENRVTRDDFLGLVEIPLEHALINNEHAHRTLHPRDFILRPRSAKSRVRGHLRLYLAYIPENGDATEEEEEEVASVQEEPGWEMVQNDQLNQSADDEGASNAPSYDRTDSSLPPPEDAASSEVPLEEQSADPLPDGWEERQDDRGRRFYVNHSIRRTQWERPSEVSPLPEGIEERVDANGRTYYVDHTSRTTTWVRPTRQPSQDDTAAQLAQAQQVFLQRRHVSQDDTISLGSYEDLANSTARTESPARINSVQAPSPVPRLSHAAPASPLPALRERVESLTSPSSAEDPADDALPPGWAASMAPNGRMFYIDHNTKHTTWEDPRKMRSRSHSVMAHGPMSQELKRRSSNEDLTKDLGQLAAGWEERVHTDGRIFYIDHNNKVTQWEDPRLSKLGGSAIKYSRDYKRKYDYFRSKLRKPSNVPNKIDIKINRKHILEDSYRCIMSIKRPDLLKTRLWIVFEGEEGLDYGGVAREWFYLLSKEMFNPYYGLFEYSAIDDYTLQINAQSGLANEEHLSYFKFIGRVCGMSVYHGKLIDGYFIRPFYKMMLGRPIQLNDMESVDPEYHNSLKWILENDPECLDLYFSVDEEVFGQTQERELKPGGKDIPVCEDNKREYIDMVIKWRFSDRVKRQMSAFMEGFHELIPQSQLAIFDSNEVELLLAGLQDIDVNDWKKHTNYRGDYNPNHPVIVNFWKAVYSFHNETRSRLLQFVTGTSRVPMNGFRELYGSNGHQLFTIEKWGQERNLPRAHTCFNRLDLPPYASYSELRKKLMTAIENSEGFEGVD</sequence>
<feature type="region of interest" description="Disordered" evidence="11">
    <location>
        <begin position="426"/>
        <end position="486"/>
    </location>
</feature>
<evidence type="ECO:0000256" key="2">
    <source>
        <dbReference type="ARBA" id="ARBA00004496"/>
    </source>
</evidence>
<dbReference type="SMART" id="SM00456">
    <property type="entry name" value="WW"/>
    <property type="match status" value="4"/>
</dbReference>
<evidence type="ECO:0000256" key="8">
    <source>
        <dbReference type="ARBA" id="ARBA00022786"/>
    </source>
</evidence>
<name>R7TE77_CAPTE</name>
<feature type="domain" description="WW" evidence="13">
    <location>
        <begin position="544"/>
        <end position="577"/>
    </location>
</feature>
<dbReference type="FunFam" id="2.60.40.150:FF:000289">
    <property type="entry name" value="E3 ubiquitin-protein ligase"/>
    <property type="match status" value="1"/>
</dbReference>
<reference evidence="17" key="1">
    <citation type="submission" date="2012-12" db="EMBL/GenBank/DDBJ databases">
        <authorList>
            <person name="Hellsten U."/>
            <person name="Grimwood J."/>
            <person name="Chapman J.A."/>
            <person name="Shapiro H."/>
            <person name="Aerts A."/>
            <person name="Otillar R.P."/>
            <person name="Terry A.Y."/>
            <person name="Boore J.L."/>
            <person name="Simakov O."/>
            <person name="Marletaz F."/>
            <person name="Cho S.-J."/>
            <person name="Edsinger-Gonzales E."/>
            <person name="Havlak P."/>
            <person name="Kuo D.-H."/>
            <person name="Larsson T."/>
            <person name="Lv J."/>
            <person name="Arendt D."/>
            <person name="Savage R."/>
            <person name="Osoegawa K."/>
            <person name="de Jong P."/>
            <person name="Lindberg D.R."/>
            <person name="Seaver E.C."/>
            <person name="Weisblat D.A."/>
            <person name="Putnam N.H."/>
            <person name="Grigoriev I.V."/>
            <person name="Rokhsar D.S."/>
        </authorList>
    </citation>
    <scope>NUCLEOTIDE SEQUENCE</scope>
    <source>
        <strain evidence="17">I ESC-2004</strain>
    </source>
</reference>
<dbReference type="FunFam" id="3.30.2160.10:FF:000001">
    <property type="entry name" value="E3 ubiquitin-protein ligase NEDD4-like"/>
    <property type="match status" value="1"/>
</dbReference>
<protein>
    <recommendedName>
        <fullName evidence="4">HECT-type E3 ubiquitin transferase</fullName>
        <ecNumber evidence="4">2.3.2.26</ecNumber>
    </recommendedName>
</protein>
<evidence type="ECO:0000256" key="3">
    <source>
        <dbReference type="ARBA" id="ARBA00004906"/>
    </source>
</evidence>
<dbReference type="InterPro" id="IPR036020">
    <property type="entry name" value="WW_dom_sf"/>
</dbReference>
<evidence type="ECO:0000256" key="11">
    <source>
        <dbReference type="SAM" id="MobiDB-lite"/>
    </source>
</evidence>
<dbReference type="EnsemblMetazoa" id="CapteT220633">
    <property type="protein sequence ID" value="CapteP220633"/>
    <property type="gene ID" value="CapteG220633"/>
</dbReference>
<dbReference type="Pfam" id="PF00397">
    <property type="entry name" value="WW"/>
    <property type="match status" value="4"/>
</dbReference>
<feature type="compositionally biased region" description="Basic and acidic residues" evidence="11">
    <location>
        <begin position="65"/>
        <end position="82"/>
    </location>
</feature>
<dbReference type="STRING" id="283909.R7TE77"/>
<feature type="compositionally biased region" description="Basic residues" evidence="11">
    <location>
        <begin position="55"/>
        <end position="64"/>
    </location>
</feature>
<dbReference type="InterPro" id="IPR000569">
    <property type="entry name" value="HECT_dom"/>
</dbReference>
<feature type="domain" description="WW" evidence="13">
    <location>
        <begin position="479"/>
        <end position="512"/>
    </location>
</feature>
<reference evidence="15 17" key="2">
    <citation type="journal article" date="2013" name="Nature">
        <title>Insights into bilaterian evolution from three spiralian genomes.</title>
        <authorList>
            <person name="Simakov O."/>
            <person name="Marletaz F."/>
            <person name="Cho S.J."/>
            <person name="Edsinger-Gonzales E."/>
            <person name="Havlak P."/>
            <person name="Hellsten U."/>
            <person name="Kuo D.H."/>
            <person name="Larsson T."/>
            <person name="Lv J."/>
            <person name="Arendt D."/>
            <person name="Savage R."/>
            <person name="Osoegawa K."/>
            <person name="de Jong P."/>
            <person name="Grimwood J."/>
            <person name="Chapman J.A."/>
            <person name="Shapiro H."/>
            <person name="Aerts A."/>
            <person name="Otillar R.P."/>
            <person name="Terry A.Y."/>
            <person name="Boore J.L."/>
            <person name="Grigoriev I.V."/>
            <person name="Lindberg D.R."/>
            <person name="Seaver E.C."/>
            <person name="Weisblat D.A."/>
            <person name="Putnam N.H."/>
            <person name="Rokhsar D.S."/>
        </authorList>
    </citation>
    <scope>NUCLEOTIDE SEQUENCE</scope>
    <source>
        <strain evidence="15 17">I ESC-2004</strain>
    </source>
</reference>
<dbReference type="CDD" id="cd00078">
    <property type="entry name" value="HECTc"/>
    <property type="match status" value="1"/>
</dbReference>
<dbReference type="PROSITE" id="PS50020">
    <property type="entry name" value="WW_DOMAIN_2"/>
    <property type="match status" value="4"/>
</dbReference>
<feature type="region of interest" description="Disordered" evidence="11">
    <location>
        <begin position="509"/>
        <end position="537"/>
    </location>
</feature>
<evidence type="ECO:0000256" key="10">
    <source>
        <dbReference type="PROSITE-ProRule" id="PRU00104"/>
    </source>
</evidence>
<dbReference type="Gene3D" id="2.60.40.150">
    <property type="entry name" value="C2 domain"/>
    <property type="match status" value="1"/>
</dbReference>
<dbReference type="PANTHER" id="PTHR11254">
    <property type="entry name" value="HECT DOMAIN UBIQUITIN-PROTEIN LIGASE"/>
    <property type="match status" value="1"/>
</dbReference>
<comment type="pathway">
    <text evidence="3">Protein modification; protein ubiquitination.</text>
</comment>
<dbReference type="GO" id="GO:0061630">
    <property type="term" value="F:ubiquitin protein ligase activity"/>
    <property type="evidence" value="ECO:0007669"/>
    <property type="project" value="UniProtKB-EC"/>
</dbReference>
<evidence type="ECO:0000313" key="16">
    <source>
        <dbReference type="EnsemblMetazoa" id="CapteP220633"/>
    </source>
</evidence>
<feature type="domain" description="WW" evidence="13">
    <location>
        <begin position="317"/>
        <end position="350"/>
    </location>
</feature>
<comment type="subcellular location">
    <subcellularLocation>
        <location evidence="2">Cytoplasm</location>
    </subcellularLocation>
</comment>
<dbReference type="Gene3D" id="3.90.1750.10">
    <property type="entry name" value="Hect, E3 ligase catalytic domains"/>
    <property type="match status" value="1"/>
</dbReference>
<dbReference type="SMART" id="SM00239">
    <property type="entry name" value="C2"/>
    <property type="match status" value="1"/>
</dbReference>
<dbReference type="PIRSF" id="PIRSF001569">
    <property type="entry name" value="E3_ub_ligase_SMURF1"/>
    <property type="match status" value="1"/>
</dbReference>
<feature type="region of interest" description="Disordered" evidence="11">
    <location>
        <begin position="44"/>
        <end position="84"/>
    </location>
</feature>
<dbReference type="SUPFAM" id="SSF56204">
    <property type="entry name" value="Hect, E3 ligase catalytic domain"/>
    <property type="match status" value="1"/>
</dbReference>
<feature type="domain" description="WW" evidence="13">
    <location>
        <begin position="352"/>
        <end position="385"/>
    </location>
</feature>
<dbReference type="EMBL" id="AMQN01014894">
    <property type="status" value="NOT_ANNOTATED_CDS"/>
    <property type="molecule type" value="Genomic_DNA"/>
</dbReference>
<evidence type="ECO:0000256" key="9">
    <source>
        <dbReference type="PIRSR" id="PIRSR001569-1"/>
    </source>
</evidence>
<dbReference type="EC" id="2.3.2.26" evidence="4"/>
<keyword evidence="5" id="KW-0963">Cytoplasm</keyword>
<dbReference type="PANTHER" id="PTHR11254:SF440">
    <property type="entry name" value="E3 UBIQUITIN-PROTEIN LIGASE NEDD-4"/>
    <property type="match status" value="1"/>
</dbReference>
<dbReference type="PROSITE" id="PS50237">
    <property type="entry name" value="HECT"/>
    <property type="match status" value="1"/>
</dbReference>
<dbReference type="Pfam" id="PF00168">
    <property type="entry name" value="C2"/>
    <property type="match status" value="1"/>
</dbReference>
<dbReference type="FunCoup" id="R7TE77">
    <property type="interactions" value="987"/>
</dbReference>
<dbReference type="OrthoDB" id="423283at2759"/>
<accession>R7TE77</accession>
<evidence type="ECO:0000259" key="13">
    <source>
        <dbReference type="PROSITE" id="PS50020"/>
    </source>
</evidence>
<evidence type="ECO:0000256" key="4">
    <source>
        <dbReference type="ARBA" id="ARBA00012485"/>
    </source>
</evidence>
<dbReference type="Gene3D" id="3.30.2410.10">
    <property type="entry name" value="Hect, E3 ligase catalytic domain"/>
    <property type="match status" value="1"/>
</dbReference>
<keyword evidence="7" id="KW-0677">Repeat</keyword>
<dbReference type="SUPFAM" id="SSF51045">
    <property type="entry name" value="WW domain"/>
    <property type="match status" value="4"/>
</dbReference>
<dbReference type="InterPro" id="IPR035983">
    <property type="entry name" value="Hect_E3_ubiquitin_ligase"/>
</dbReference>
<feature type="domain" description="C2" evidence="12">
    <location>
        <begin position="94"/>
        <end position="218"/>
    </location>
</feature>
<evidence type="ECO:0000259" key="14">
    <source>
        <dbReference type="PROSITE" id="PS50237"/>
    </source>
</evidence>
<dbReference type="OMA" id="GWGMQIA"/>
<keyword evidence="8 10" id="KW-0833">Ubl conjugation pathway</keyword>
<dbReference type="PROSITE" id="PS01159">
    <property type="entry name" value="WW_DOMAIN_1"/>
    <property type="match status" value="3"/>
</dbReference>
<dbReference type="SUPFAM" id="SSF49562">
    <property type="entry name" value="C2 domain (Calcium/lipid-binding domain, CaLB)"/>
    <property type="match status" value="1"/>
</dbReference>
<evidence type="ECO:0000256" key="5">
    <source>
        <dbReference type="ARBA" id="ARBA00022490"/>
    </source>
</evidence>
<evidence type="ECO:0000256" key="1">
    <source>
        <dbReference type="ARBA" id="ARBA00000885"/>
    </source>
</evidence>
<dbReference type="GO" id="GO:0006511">
    <property type="term" value="P:ubiquitin-dependent protein catabolic process"/>
    <property type="evidence" value="ECO:0007669"/>
    <property type="project" value="InterPro"/>
</dbReference>
<proteinExistence type="predicted"/>
<dbReference type="Gene3D" id="3.30.2160.10">
    <property type="entry name" value="Hect, E3 ligase catalytic domain"/>
    <property type="match status" value="1"/>
</dbReference>